<dbReference type="Pfam" id="PF03687">
    <property type="entry name" value="UPF0164"/>
    <property type="match status" value="1"/>
</dbReference>
<accession>A0A367ZSD0</accession>
<evidence type="ECO:0000313" key="4">
    <source>
        <dbReference type="Proteomes" id="UP000252355"/>
    </source>
</evidence>
<keyword evidence="2" id="KW-0732">Signal</keyword>
<evidence type="ECO:0008006" key="5">
    <source>
        <dbReference type="Google" id="ProtNLM"/>
    </source>
</evidence>
<gene>
    <name evidence="3" type="ORF">OZSIB_3464</name>
</gene>
<dbReference type="Gene3D" id="2.40.160.60">
    <property type="entry name" value="Outer membrane protein transport protein (OMPP1/FadL/TodX)"/>
    <property type="match status" value="1"/>
</dbReference>
<dbReference type="SUPFAM" id="SSF56935">
    <property type="entry name" value="Porins"/>
    <property type="match status" value="1"/>
</dbReference>
<evidence type="ECO:0000256" key="1">
    <source>
        <dbReference type="ARBA" id="ARBA00005846"/>
    </source>
</evidence>
<dbReference type="Proteomes" id="UP000252355">
    <property type="component" value="Unassembled WGS sequence"/>
</dbReference>
<name>A0A367ZSD0_9BACT</name>
<comment type="similarity">
    <text evidence="1">Belongs to the UPF0164 family.</text>
</comment>
<feature type="signal peptide" evidence="2">
    <location>
        <begin position="1"/>
        <end position="23"/>
    </location>
</feature>
<evidence type="ECO:0000256" key="2">
    <source>
        <dbReference type="SAM" id="SignalP"/>
    </source>
</evidence>
<protein>
    <recommendedName>
        <fullName evidence="5">PorV/PorQ family protein</fullName>
    </recommendedName>
</protein>
<organism evidence="3 4">
    <name type="scientific">Candidatus Ozemobacter sibiricus</name>
    <dbReference type="NCBI Taxonomy" id="2268124"/>
    <lineage>
        <taxon>Bacteria</taxon>
        <taxon>Candidatus Ozemobacteria</taxon>
        <taxon>Candidatus Ozemobacterales</taxon>
        <taxon>Candidatus Ozemobacteraceae</taxon>
        <taxon>Candidatus Ozemobacter</taxon>
    </lineage>
</organism>
<sequence length="328" mass="35953">MKTTLKLLLPIILCGLVATPIQADSAGRAGAYLKMGVGARALGMGSAFTAVADDATAAFWNPAGLALLKKHEASFMHANLTLDRKYNFFNYAHLLKDKQGKTKAVVALSHIRFGIDGIPETRLATGRTDGVPFDPADNLPATDPGGTYTPGRNVYIFSYFDDTETSTFGTYAKQLSDRWYGGLNIKSLRQDLFTNSADSWGLDLGFLYKVSDRTMAGLSLRDLGEKLTWDTPSGHSDRIPVTTTVGLSHKPNDRLTLAADINKVQDMNAKFRLGAEWWMKDFAALRLGSQAGDLTLGASFKVETWRFDYSYVDETLGEAHRISASKQF</sequence>
<reference evidence="3 4" key="1">
    <citation type="submission" date="2018-05" db="EMBL/GenBank/DDBJ databases">
        <title>A metagenomic window into the 2 km-deep terrestrial subsurface aquifer revealed taxonomically and functionally diverse microbial community comprising novel uncultured bacterial lineages.</title>
        <authorList>
            <person name="Kadnikov V.V."/>
            <person name="Mardanov A.V."/>
            <person name="Beletsky A.V."/>
            <person name="Banks D."/>
            <person name="Pimenov N.V."/>
            <person name="Frank Y.A."/>
            <person name="Karnachuk O.V."/>
            <person name="Ravin N.V."/>
        </authorList>
    </citation>
    <scope>NUCLEOTIDE SEQUENCE [LARGE SCALE GENOMIC DNA]</scope>
    <source>
        <strain evidence="3">BY5</strain>
    </source>
</reference>
<dbReference type="AlphaFoldDB" id="A0A367ZSD0"/>
<evidence type="ECO:0000313" key="3">
    <source>
        <dbReference type="EMBL" id="RCK80282.1"/>
    </source>
</evidence>
<dbReference type="EMBL" id="QOQW01000007">
    <property type="protein sequence ID" value="RCK80282.1"/>
    <property type="molecule type" value="Genomic_DNA"/>
</dbReference>
<comment type="caution">
    <text evidence="3">The sequence shown here is derived from an EMBL/GenBank/DDBJ whole genome shotgun (WGS) entry which is preliminary data.</text>
</comment>
<feature type="chain" id="PRO_5017017448" description="PorV/PorQ family protein" evidence="2">
    <location>
        <begin position="24"/>
        <end position="328"/>
    </location>
</feature>
<dbReference type="InterPro" id="IPR005362">
    <property type="entry name" value="UPF0164"/>
</dbReference>
<proteinExistence type="inferred from homology"/>